<dbReference type="SUPFAM" id="SSF88659">
    <property type="entry name" value="Sigma3 and sigma4 domains of RNA polymerase sigma factors"/>
    <property type="match status" value="1"/>
</dbReference>
<name>A0A1M6KY16_9FIRM</name>
<sequence length="128" mass="14837">MKIQWNFADVTTSEVEVDEELGTFITASRREEDNLSRKERYHCYSLDAILFEGKEYGDNHTPETEVETAERNKRLYAAMKTLTAVQQRRLLMLADGLSLREIARVEGVDHRAVRESIDSAKKKIKKVF</sequence>
<keyword evidence="2" id="KW-1185">Reference proteome</keyword>
<dbReference type="STRING" id="1121950.SAMN02745243_01028"/>
<dbReference type="InterPro" id="IPR013324">
    <property type="entry name" value="RNA_pol_sigma_r3/r4-like"/>
</dbReference>
<dbReference type="EMBL" id="FQZY01000013">
    <property type="protein sequence ID" value="SHJ63883.1"/>
    <property type="molecule type" value="Genomic_DNA"/>
</dbReference>
<accession>A0A1M6KY16</accession>
<organism evidence="1 2">
    <name type="scientific">Hespellia stercorisuis DSM 15480</name>
    <dbReference type="NCBI Taxonomy" id="1121950"/>
    <lineage>
        <taxon>Bacteria</taxon>
        <taxon>Bacillati</taxon>
        <taxon>Bacillota</taxon>
        <taxon>Clostridia</taxon>
        <taxon>Lachnospirales</taxon>
        <taxon>Lachnospiraceae</taxon>
        <taxon>Hespellia</taxon>
    </lineage>
</organism>
<dbReference type="Gene3D" id="1.10.10.10">
    <property type="entry name" value="Winged helix-like DNA-binding domain superfamily/Winged helix DNA-binding domain"/>
    <property type="match status" value="1"/>
</dbReference>
<evidence type="ECO:0000313" key="1">
    <source>
        <dbReference type="EMBL" id="SHJ63883.1"/>
    </source>
</evidence>
<reference evidence="1 2" key="1">
    <citation type="submission" date="2016-11" db="EMBL/GenBank/DDBJ databases">
        <authorList>
            <person name="Jaros S."/>
            <person name="Januszkiewicz K."/>
            <person name="Wedrychowicz H."/>
        </authorList>
    </citation>
    <scope>NUCLEOTIDE SEQUENCE [LARGE SCALE GENOMIC DNA]</scope>
    <source>
        <strain evidence="1 2">DSM 15480</strain>
    </source>
</reference>
<proteinExistence type="predicted"/>
<protein>
    <submittedName>
        <fullName evidence="1">RNA polymerase sigma factor, sigma-70 family</fullName>
    </submittedName>
</protein>
<dbReference type="AlphaFoldDB" id="A0A1M6KY16"/>
<dbReference type="RefSeq" id="WP_073106349.1">
    <property type="nucleotide sequence ID" value="NZ_FQZY01000013.1"/>
</dbReference>
<evidence type="ECO:0000313" key="2">
    <source>
        <dbReference type="Proteomes" id="UP000184301"/>
    </source>
</evidence>
<dbReference type="OrthoDB" id="9816227at2"/>
<gene>
    <name evidence="1" type="ORF">SAMN02745243_01028</name>
</gene>
<dbReference type="Proteomes" id="UP000184301">
    <property type="component" value="Unassembled WGS sequence"/>
</dbReference>
<dbReference type="InterPro" id="IPR036388">
    <property type="entry name" value="WH-like_DNA-bd_sf"/>
</dbReference>